<keyword evidence="1" id="KW-0732">Signal</keyword>
<comment type="caution">
    <text evidence="2">The sequence shown here is derived from an EMBL/GenBank/DDBJ whole genome shotgun (WGS) entry which is preliminary data.</text>
</comment>
<protein>
    <submittedName>
        <fullName evidence="2">Uncharacterized protein</fullName>
    </submittedName>
</protein>
<reference evidence="2 3" key="1">
    <citation type="submission" date="2021-12" db="EMBL/GenBank/DDBJ databases">
        <title>Genome sequencing of bacteria with rrn-lacking chromosome and rrn-plasmid.</title>
        <authorList>
            <person name="Anda M."/>
            <person name="Iwasaki W."/>
        </authorList>
    </citation>
    <scope>NUCLEOTIDE SEQUENCE [LARGE SCALE GENOMIC DNA]</scope>
    <source>
        <strain evidence="2 3">NBRC 15940</strain>
    </source>
</reference>
<dbReference type="AlphaFoldDB" id="A0AAN4VWT9"/>
<feature type="signal peptide" evidence="1">
    <location>
        <begin position="1"/>
        <end position="21"/>
    </location>
</feature>
<dbReference type="EMBL" id="BQKE01000001">
    <property type="protein sequence ID" value="GJM60892.1"/>
    <property type="molecule type" value="Genomic_DNA"/>
</dbReference>
<organism evidence="2 3">
    <name type="scientific">Persicobacter diffluens</name>
    <dbReference type="NCBI Taxonomy" id="981"/>
    <lineage>
        <taxon>Bacteria</taxon>
        <taxon>Pseudomonadati</taxon>
        <taxon>Bacteroidota</taxon>
        <taxon>Cytophagia</taxon>
        <taxon>Cytophagales</taxon>
        <taxon>Persicobacteraceae</taxon>
        <taxon>Persicobacter</taxon>
    </lineage>
</organism>
<proteinExistence type="predicted"/>
<keyword evidence="3" id="KW-1185">Reference proteome</keyword>
<feature type="chain" id="PRO_5042910025" evidence="1">
    <location>
        <begin position="22"/>
        <end position="128"/>
    </location>
</feature>
<sequence length="128" mass="14274">MKLSGLFILGFLMALGQNVEAQFLNNLQYYLSGAGQMENVFNGKHEAKLYYKDGTISHGEVKMHRANVSVFGVAPSGISLRAEGEKNFKKLELKELLGFRVSNDSFAIASDVRIHDLKKKKLPTIILE</sequence>
<name>A0AAN4VWT9_9BACT</name>
<accession>A0AAN4VWT9</accession>
<evidence type="ECO:0000313" key="3">
    <source>
        <dbReference type="Proteomes" id="UP001310022"/>
    </source>
</evidence>
<gene>
    <name evidence="2" type="ORF">PEDI_14440</name>
</gene>
<evidence type="ECO:0000313" key="2">
    <source>
        <dbReference type="EMBL" id="GJM60892.1"/>
    </source>
</evidence>
<evidence type="ECO:0000256" key="1">
    <source>
        <dbReference type="SAM" id="SignalP"/>
    </source>
</evidence>
<dbReference type="Proteomes" id="UP001310022">
    <property type="component" value="Unassembled WGS sequence"/>
</dbReference>
<dbReference type="RefSeq" id="WP_338236545.1">
    <property type="nucleotide sequence ID" value="NZ_BQKE01000001.1"/>
</dbReference>